<feature type="transmembrane region" description="Helical" evidence="13">
    <location>
        <begin position="969"/>
        <end position="993"/>
    </location>
</feature>
<evidence type="ECO:0000256" key="7">
    <source>
        <dbReference type="ARBA" id="ARBA00022741"/>
    </source>
</evidence>
<dbReference type="Gene3D" id="3.40.50.300">
    <property type="entry name" value="P-loop containing nucleotide triphosphate hydrolases"/>
    <property type="match status" value="2"/>
</dbReference>
<keyword evidence="10 13" id="KW-0472">Membrane</keyword>
<feature type="compositionally biased region" description="Basic and acidic residues" evidence="12">
    <location>
        <begin position="650"/>
        <end position="660"/>
    </location>
</feature>
<dbReference type="PANTHER" id="PTHR43394">
    <property type="entry name" value="ATP-DEPENDENT PERMEASE MDL1, MITOCHONDRIAL"/>
    <property type="match status" value="1"/>
</dbReference>
<organism evidence="16 17">
    <name type="scientific">Hortaea werneckii</name>
    <name type="common">Black yeast</name>
    <name type="synonym">Cladosporium werneckii</name>
    <dbReference type="NCBI Taxonomy" id="91943"/>
    <lineage>
        <taxon>Eukaryota</taxon>
        <taxon>Fungi</taxon>
        <taxon>Dikarya</taxon>
        <taxon>Ascomycota</taxon>
        <taxon>Pezizomycotina</taxon>
        <taxon>Dothideomycetes</taxon>
        <taxon>Dothideomycetidae</taxon>
        <taxon>Mycosphaerellales</taxon>
        <taxon>Teratosphaeriaceae</taxon>
        <taxon>Hortaea</taxon>
    </lineage>
</organism>
<feature type="transmembrane region" description="Helical" evidence="13">
    <location>
        <begin position="326"/>
        <end position="347"/>
    </location>
</feature>
<evidence type="ECO:0000256" key="12">
    <source>
        <dbReference type="SAM" id="MobiDB-lite"/>
    </source>
</evidence>
<dbReference type="GO" id="GO:0012505">
    <property type="term" value="C:endomembrane system"/>
    <property type="evidence" value="ECO:0007669"/>
    <property type="project" value="UniProtKB-SubCell"/>
</dbReference>
<feature type="transmembrane region" description="Helical" evidence="13">
    <location>
        <begin position="188"/>
        <end position="207"/>
    </location>
</feature>
<dbReference type="VEuPathDB" id="FungiDB:BTJ68_07091"/>
<dbReference type="SUPFAM" id="SSF52540">
    <property type="entry name" value="P-loop containing nucleoside triphosphate hydrolases"/>
    <property type="match status" value="2"/>
</dbReference>
<feature type="transmembrane region" description="Helical" evidence="13">
    <location>
        <begin position="751"/>
        <end position="773"/>
    </location>
</feature>
<evidence type="ECO:0000259" key="14">
    <source>
        <dbReference type="PROSITE" id="PS50893"/>
    </source>
</evidence>
<gene>
    <name evidence="16" type="ORF">D0869_05057</name>
</gene>
<dbReference type="CDD" id="cd18578">
    <property type="entry name" value="ABC_6TM_Pgp_ABCB1_D2_like"/>
    <property type="match status" value="1"/>
</dbReference>
<sequence length="1283" mass="139625">MQPNTDSPMTEKPPANVAVGSDETAAALATSKPPDGKDAPKQLSAMQAYVRIFSYGTRTVLSLQAIAIIAACGSGVALALVNLVLGNFITLLSEFNSGQDVPDNFMSLVSKQSLYFVYIGIARFGCIYLYSAIMTYTALRLGRDVRHDYLRSALRQDISFFDHGSAGSISMQATSNGRLIQSGTAEKLGQMIQAATTFIAAFVIAFVSQWKLTLILICIVPALILMVGTAGGMDAGLETQILKIYAQAGAFAESSLGNVRAIHAFSLRSRIVNRYAAYLDEAQILGQKKNVLYGLLFSGEYFVLFAGMGLAFWQGIAMIARGEVEGIGTVFTVLFSVVIAAAMLNSVAPNMVTFTRAATAATELFTLIDRVSDIDPLDPTGEKLASFDGSIDISGLEFSYPTRRDVTVLEDFNLRIPAGKVTALVGASGSGKSTIIGLLERWYNPSRGDITLDGTSIKKLNLQWLRTNIRLVQQEPVLFNGTVFENICNGLVGTPWEHESSEHQLSRVKDAAKTAFAHEFIESLPQQYHTRIGERGGLLSGGQKQRIAIARSIISQPKVLLLDEATSALDPHAEAIVQKALDKASKDRTTIVIAHKLKTIQAADNIVVMAKGKIIEQGRHAELIARGAAYSNLVRAQDLLLSEENSGAESSHEDHAEPALEKSVSLGRHDTNTREELHLLGKREDYGLSSSAGILSNAVKLIRSTPDLKWWYIFLLISSVLGAGVYPGQALLLGKVMDIFTPELNQSRGNFFALMFFIMAICLLLIYMAMGWISNHIAQVYGHDIRERMFSSFLRQDLRFFDRPENTIGSLTSRLDSDAQSLFELMGFNLALIVLSTVTIVACSILSIAVSWKLGLVGVFAGIPPMVLGGYVRIRVETKMDAKIDAKFSNSASIASESVSAIRTVSSLAIENDVLLRYTNELDTAISESRATLASMMTFFAFTQSIELFVLALGFWWGSKLIQQGDIDFYQFIVSFMAVYFSGQGCATIFTFASSFTKANSAANYFFWLRNLESTVRETDQNRNTVPSGGCKSYELEDVMFAYPLAPENCVLKGVSLSIRPGQFVAFVGASGCGKSTMISLLERFYDPISGRILIDGTNNLTDLNPRLYRRAVSLVQQEPTLFPGTIRENVLMGIDQDGSEETTVDHAIIESACRAANAWDFVSSLPEGLNTPCGTGGAQLSGGQRQRIAIARALIRDPRVILLDEATSALDTESEKVVQAALMNAASSGDRITVAVAHRLSTVTNADRIFVFYSGRIVEAGTHSELYALDGLYSKMCEAQNL</sequence>
<comment type="caution">
    <text evidence="16">The sequence shown here is derived from an EMBL/GenBank/DDBJ whole genome shotgun (WGS) entry which is preliminary data.</text>
</comment>
<feature type="transmembrane region" description="Helical" evidence="13">
    <location>
        <begin position="856"/>
        <end position="874"/>
    </location>
</feature>
<feature type="transmembrane region" description="Helical" evidence="13">
    <location>
        <begin position="115"/>
        <end position="139"/>
    </location>
</feature>
<dbReference type="InterPro" id="IPR017871">
    <property type="entry name" value="ABC_transporter-like_CS"/>
</dbReference>
<comment type="similarity">
    <text evidence="3">Belongs to the ABC transporter superfamily. ABCB family. Multidrug resistance exporter (TC 3.A.1.201) subfamily.</text>
</comment>
<feature type="transmembrane region" description="Helical" evidence="13">
    <location>
        <begin position="710"/>
        <end position="731"/>
    </location>
</feature>
<dbReference type="EMBL" id="QWIJ01000327">
    <property type="protein sequence ID" value="RMX83778.1"/>
    <property type="molecule type" value="Genomic_DNA"/>
</dbReference>
<accession>A0A3M6WZW2</accession>
<evidence type="ECO:0000256" key="5">
    <source>
        <dbReference type="ARBA" id="ARBA00022692"/>
    </source>
</evidence>
<evidence type="ECO:0000313" key="17">
    <source>
        <dbReference type="Proteomes" id="UP000281245"/>
    </source>
</evidence>
<dbReference type="OrthoDB" id="6500128at2759"/>
<dbReference type="InterPro" id="IPR027417">
    <property type="entry name" value="P-loop_NTPase"/>
</dbReference>
<comment type="subcellular location">
    <subcellularLocation>
        <location evidence="2">Endomembrane system</location>
    </subcellularLocation>
    <subcellularLocation>
        <location evidence="1">Membrane</location>
        <topology evidence="1">Multi-pass membrane protein</topology>
    </subcellularLocation>
</comment>
<feature type="transmembrane region" description="Helical" evidence="13">
    <location>
        <begin position="213"/>
        <end position="233"/>
    </location>
</feature>
<evidence type="ECO:0000256" key="9">
    <source>
        <dbReference type="ARBA" id="ARBA00022989"/>
    </source>
</evidence>
<dbReference type="PROSITE" id="PS50893">
    <property type="entry name" value="ABC_TRANSPORTER_2"/>
    <property type="match status" value="2"/>
</dbReference>
<dbReference type="InterPro" id="IPR003439">
    <property type="entry name" value="ABC_transporter-like_ATP-bd"/>
</dbReference>
<feature type="domain" description="ABC transmembrane type-1" evidence="15">
    <location>
        <begin position="65"/>
        <end position="356"/>
    </location>
</feature>
<protein>
    <recommendedName>
        <fullName evidence="18">ABC transporter</fullName>
    </recommendedName>
</protein>
<feature type="domain" description="ABC transporter" evidence="14">
    <location>
        <begin position="1034"/>
        <end position="1280"/>
    </location>
</feature>
<dbReference type="Pfam" id="PF00005">
    <property type="entry name" value="ABC_tran"/>
    <property type="match status" value="2"/>
</dbReference>
<evidence type="ECO:0000256" key="2">
    <source>
        <dbReference type="ARBA" id="ARBA00004308"/>
    </source>
</evidence>
<dbReference type="SUPFAM" id="SSF90123">
    <property type="entry name" value="ABC transporter transmembrane region"/>
    <property type="match status" value="2"/>
</dbReference>
<dbReference type="GO" id="GO:0005524">
    <property type="term" value="F:ATP binding"/>
    <property type="evidence" value="ECO:0007669"/>
    <property type="project" value="UniProtKB-KW"/>
</dbReference>
<dbReference type="GO" id="GO:0090374">
    <property type="term" value="P:oligopeptide export from mitochondrion"/>
    <property type="evidence" value="ECO:0007669"/>
    <property type="project" value="TreeGrafter"/>
</dbReference>
<evidence type="ECO:0000256" key="3">
    <source>
        <dbReference type="ARBA" id="ARBA00007577"/>
    </source>
</evidence>
<keyword evidence="7" id="KW-0547">Nucleotide-binding</keyword>
<dbReference type="PROSITE" id="PS50929">
    <property type="entry name" value="ABC_TM1F"/>
    <property type="match status" value="2"/>
</dbReference>
<dbReference type="InterPro" id="IPR011527">
    <property type="entry name" value="ABC1_TM_dom"/>
</dbReference>
<dbReference type="FunFam" id="1.20.1560.10:FF:000057">
    <property type="entry name" value="ABC multidrug transporter SitT"/>
    <property type="match status" value="1"/>
</dbReference>
<proteinExistence type="inferred from homology"/>
<feature type="transmembrane region" description="Helical" evidence="13">
    <location>
        <begin position="939"/>
        <end position="957"/>
    </location>
</feature>
<evidence type="ECO:0000259" key="15">
    <source>
        <dbReference type="PROSITE" id="PS50929"/>
    </source>
</evidence>
<evidence type="ECO:0000256" key="6">
    <source>
        <dbReference type="ARBA" id="ARBA00022737"/>
    </source>
</evidence>
<dbReference type="InterPro" id="IPR039421">
    <property type="entry name" value="Type_1_exporter"/>
</dbReference>
<feature type="domain" description="ABC transporter" evidence="14">
    <location>
        <begin position="391"/>
        <end position="636"/>
    </location>
</feature>
<dbReference type="PANTHER" id="PTHR43394:SF11">
    <property type="entry name" value="ATP-BINDING CASSETTE TRANSPORTER"/>
    <property type="match status" value="1"/>
</dbReference>
<feature type="transmembrane region" description="Helical" evidence="13">
    <location>
        <begin position="291"/>
        <end position="314"/>
    </location>
</feature>
<keyword evidence="9 13" id="KW-1133">Transmembrane helix</keyword>
<dbReference type="GO" id="GO:0015421">
    <property type="term" value="F:ABC-type oligopeptide transporter activity"/>
    <property type="evidence" value="ECO:0007669"/>
    <property type="project" value="TreeGrafter"/>
</dbReference>
<dbReference type="Gene3D" id="1.20.1560.10">
    <property type="entry name" value="ABC transporter type 1, transmembrane domain"/>
    <property type="match status" value="1"/>
</dbReference>
<dbReference type="CDD" id="cd03249">
    <property type="entry name" value="ABC_MTABC3_MDL1_MDL2"/>
    <property type="match status" value="2"/>
</dbReference>
<feature type="transmembrane region" description="Helical" evidence="13">
    <location>
        <begin position="830"/>
        <end position="850"/>
    </location>
</feature>
<keyword evidence="8" id="KW-0067">ATP-binding</keyword>
<dbReference type="FunFam" id="3.40.50.300:FF:001530">
    <property type="entry name" value="ABC multidrug transporter (Eurofung)"/>
    <property type="match status" value="1"/>
</dbReference>
<dbReference type="GO" id="GO:0005743">
    <property type="term" value="C:mitochondrial inner membrane"/>
    <property type="evidence" value="ECO:0007669"/>
    <property type="project" value="TreeGrafter"/>
</dbReference>
<dbReference type="FunFam" id="3.40.50.300:FF:000913">
    <property type="entry name" value="ABC multidrug transporter SitT"/>
    <property type="match status" value="1"/>
</dbReference>
<keyword evidence="11" id="KW-0325">Glycoprotein</keyword>
<keyword evidence="6" id="KW-0677">Repeat</keyword>
<reference evidence="16 17" key="1">
    <citation type="journal article" date="2018" name="BMC Genomics">
        <title>Genomic evidence for intraspecific hybridization in a clonal and extremely halotolerant yeast.</title>
        <authorList>
            <person name="Gostincar C."/>
            <person name="Stajich J.E."/>
            <person name="Zupancic J."/>
            <person name="Zalar P."/>
            <person name="Gunde-Cimerman N."/>
        </authorList>
    </citation>
    <scope>NUCLEOTIDE SEQUENCE [LARGE SCALE GENOMIC DNA]</scope>
    <source>
        <strain evidence="16 17">EXF-6656</strain>
    </source>
</reference>
<dbReference type="Proteomes" id="UP000281245">
    <property type="component" value="Unassembled WGS sequence"/>
</dbReference>
<dbReference type="SMART" id="SM00382">
    <property type="entry name" value="AAA"/>
    <property type="match status" value="2"/>
</dbReference>
<name>A0A3M6WZW2_HORWE</name>
<evidence type="ECO:0000256" key="1">
    <source>
        <dbReference type="ARBA" id="ARBA00004141"/>
    </source>
</evidence>
<dbReference type="InterPro" id="IPR003593">
    <property type="entry name" value="AAA+_ATPase"/>
</dbReference>
<dbReference type="GO" id="GO:0016887">
    <property type="term" value="F:ATP hydrolysis activity"/>
    <property type="evidence" value="ECO:0007669"/>
    <property type="project" value="InterPro"/>
</dbReference>
<keyword evidence="4" id="KW-0813">Transport</keyword>
<feature type="domain" description="ABC transmembrane type-1" evidence="15">
    <location>
        <begin position="713"/>
        <end position="998"/>
    </location>
</feature>
<dbReference type="PROSITE" id="PS00211">
    <property type="entry name" value="ABC_TRANSPORTER_1"/>
    <property type="match status" value="2"/>
</dbReference>
<evidence type="ECO:0000256" key="8">
    <source>
        <dbReference type="ARBA" id="ARBA00022840"/>
    </source>
</evidence>
<dbReference type="Pfam" id="PF00664">
    <property type="entry name" value="ABC_membrane"/>
    <property type="match status" value="2"/>
</dbReference>
<evidence type="ECO:0000256" key="4">
    <source>
        <dbReference type="ARBA" id="ARBA00022448"/>
    </source>
</evidence>
<evidence type="ECO:0008006" key="18">
    <source>
        <dbReference type="Google" id="ProtNLM"/>
    </source>
</evidence>
<feature type="region of interest" description="Disordered" evidence="12">
    <location>
        <begin position="644"/>
        <end position="667"/>
    </location>
</feature>
<evidence type="ECO:0000313" key="16">
    <source>
        <dbReference type="EMBL" id="RMX83778.1"/>
    </source>
</evidence>
<evidence type="ECO:0000256" key="10">
    <source>
        <dbReference type="ARBA" id="ARBA00023136"/>
    </source>
</evidence>
<evidence type="ECO:0000256" key="11">
    <source>
        <dbReference type="ARBA" id="ARBA00023180"/>
    </source>
</evidence>
<keyword evidence="5 13" id="KW-0812">Transmembrane</keyword>
<feature type="transmembrane region" description="Helical" evidence="13">
    <location>
        <begin position="61"/>
        <end position="85"/>
    </location>
</feature>
<dbReference type="InterPro" id="IPR036640">
    <property type="entry name" value="ABC1_TM_sf"/>
</dbReference>
<dbReference type="CDD" id="cd18577">
    <property type="entry name" value="ABC_6TM_Pgp_ABCB1_D1_like"/>
    <property type="match status" value="1"/>
</dbReference>
<evidence type="ECO:0000256" key="13">
    <source>
        <dbReference type="SAM" id="Phobius"/>
    </source>
</evidence>